<comment type="caution">
    <text evidence="1">The sequence shown here is derived from an EMBL/GenBank/DDBJ whole genome shotgun (WGS) entry which is preliminary data.</text>
</comment>
<proteinExistence type="predicted"/>
<organism evidence="1 2">
    <name type="scientific">Coniosporium uncinatum</name>
    <dbReference type="NCBI Taxonomy" id="93489"/>
    <lineage>
        <taxon>Eukaryota</taxon>
        <taxon>Fungi</taxon>
        <taxon>Dikarya</taxon>
        <taxon>Ascomycota</taxon>
        <taxon>Pezizomycotina</taxon>
        <taxon>Dothideomycetes</taxon>
        <taxon>Dothideomycetes incertae sedis</taxon>
        <taxon>Coniosporium</taxon>
    </lineage>
</organism>
<accession>A0ACC3DZL1</accession>
<reference evidence="1" key="1">
    <citation type="submission" date="2024-09" db="EMBL/GenBank/DDBJ databases">
        <title>Black Yeasts Isolated from many extreme environments.</title>
        <authorList>
            <person name="Coleine C."/>
            <person name="Stajich J.E."/>
            <person name="Selbmann L."/>
        </authorList>
    </citation>
    <scope>NUCLEOTIDE SEQUENCE</scope>
    <source>
        <strain evidence="1">CCFEE 5737</strain>
    </source>
</reference>
<name>A0ACC3DZL1_9PEZI</name>
<dbReference type="Proteomes" id="UP001186974">
    <property type="component" value="Unassembled WGS sequence"/>
</dbReference>
<evidence type="ECO:0000313" key="2">
    <source>
        <dbReference type="Proteomes" id="UP001186974"/>
    </source>
</evidence>
<dbReference type="EMBL" id="JAWDJW010000004">
    <property type="protein sequence ID" value="KAK3082193.1"/>
    <property type="molecule type" value="Genomic_DNA"/>
</dbReference>
<protein>
    <submittedName>
        <fullName evidence="1">Uncharacterized protein</fullName>
    </submittedName>
</protein>
<gene>
    <name evidence="1" type="ORF">LTS18_013077</name>
</gene>
<evidence type="ECO:0000313" key="1">
    <source>
        <dbReference type="EMBL" id="KAK3082193.1"/>
    </source>
</evidence>
<keyword evidence="2" id="KW-1185">Reference proteome</keyword>
<sequence length="283" mass="31373">MPTLAVWSGTSRTATYLIPNALEAGYKVRAIVRSTSRFYHKVDKHDRLSALELHDVNEIETLREHLDGADTVVITMGLPFDEPTTILQDAVQSCVAAIRLIIKDGGKQPKILLLSSSSLAPTLDYTGKSTNPDATKADLVRRFIRYQVFNYEYDDLERAQLYLEKQSSWLDYSVVMPGGLVDVPEPEEELRKWKFSTTKIPDGFISYQRLAAAMMGLIDGGMSEGKNVMPIPTTEVKMGFKDLESLRANMVQYLKVSVLLPALKGGTLVGIGLFAGLAIARSR</sequence>